<protein>
    <submittedName>
        <fullName evidence="11">Sensor histidine kinase</fullName>
    </submittedName>
</protein>
<dbReference type="PANTHER" id="PTHR24421">
    <property type="entry name" value="NITRATE/NITRITE SENSOR PROTEIN NARX-RELATED"/>
    <property type="match status" value="1"/>
</dbReference>
<evidence type="ECO:0000256" key="9">
    <source>
        <dbReference type="SAM" id="Phobius"/>
    </source>
</evidence>
<evidence type="ECO:0000256" key="4">
    <source>
        <dbReference type="ARBA" id="ARBA00022692"/>
    </source>
</evidence>
<dbReference type="Pfam" id="PF07730">
    <property type="entry name" value="HisKA_3"/>
    <property type="match status" value="1"/>
</dbReference>
<evidence type="ECO:0000256" key="6">
    <source>
        <dbReference type="ARBA" id="ARBA00022989"/>
    </source>
</evidence>
<dbReference type="SMART" id="SM00387">
    <property type="entry name" value="HATPase_c"/>
    <property type="match status" value="1"/>
</dbReference>
<keyword evidence="4 9" id="KW-0812">Transmembrane</keyword>
<keyword evidence="12" id="KW-1185">Reference proteome</keyword>
<feature type="transmembrane region" description="Helical" evidence="9">
    <location>
        <begin position="32"/>
        <end position="49"/>
    </location>
</feature>
<dbReference type="Pfam" id="PF02518">
    <property type="entry name" value="HATPase_c"/>
    <property type="match status" value="1"/>
</dbReference>
<evidence type="ECO:0000256" key="5">
    <source>
        <dbReference type="ARBA" id="ARBA00022777"/>
    </source>
</evidence>
<dbReference type="InterPro" id="IPR050482">
    <property type="entry name" value="Sensor_HK_TwoCompSys"/>
</dbReference>
<keyword evidence="5 11" id="KW-0418">Kinase</keyword>
<evidence type="ECO:0000256" key="3">
    <source>
        <dbReference type="ARBA" id="ARBA00022679"/>
    </source>
</evidence>
<dbReference type="CDD" id="cd16917">
    <property type="entry name" value="HATPase_UhpB-NarQ-NarX-like"/>
    <property type="match status" value="1"/>
</dbReference>
<dbReference type="EMBL" id="JAERTX010000016">
    <property type="protein sequence ID" value="MBM9461360.1"/>
    <property type="molecule type" value="Genomic_DNA"/>
</dbReference>
<dbReference type="InterPro" id="IPR011712">
    <property type="entry name" value="Sig_transdc_His_kin_sub3_dim/P"/>
</dbReference>
<dbReference type="InterPro" id="IPR003594">
    <property type="entry name" value="HATPase_dom"/>
</dbReference>
<evidence type="ECO:0000256" key="8">
    <source>
        <dbReference type="ARBA" id="ARBA00023136"/>
    </source>
</evidence>
<evidence type="ECO:0000256" key="1">
    <source>
        <dbReference type="ARBA" id="ARBA00004651"/>
    </source>
</evidence>
<gene>
    <name evidence="11" type="ORF">JK386_15770</name>
</gene>
<dbReference type="InterPro" id="IPR036890">
    <property type="entry name" value="HATPase_C_sf"/>
</dbReference>
<dbReference type="GO" id="GO:0005886">
    <property type="term" value="C:plasma membrane"/>
    <property type="evidence" value="ECO:0007669"/>
    <property type="project" value="UniProtKB-SubCell"/>
</dbReference>
<feature type="transmembrane region" description="Helical" evidence="9">
    <location>
        <begin position="69"/>
        <end position="90"/>
    </location>
</feature>
<dbReference type="AlphaFoldDB" id="A0A938Y8Q6"/>
<feature type="transmembrane region" description="Helical" evidence="9">
    <location>
        <begin position="133"/>
        <end position="152"/>
    </location>
</feature>
<sequence length="524" mass="55291">MASNQSFAVVAAARLFALLALGAPALWLQQSESVAAIGALGLLWVYQGLTATRRELRLSVSPITEGAAVGVICALGMQSSVTLLAALVVPPLYATAIAGTQVMVRTVAVQLISVIALALMWAQELTPDQSVGIFVWTVTGVGLSLIASYTFADHRSADPVAPYRDAQQHLRQLLDLAGGLSSGLDVGAIGGELLSQVSDRIPNRGLVLYVPHGEKLTPVASTVELDAVDAAACAVLAGEVRALDVRGDAHIEVGQGFAFRVSDQAIVAGIRPATADPGATPALDRVGRDLSDSAVKLDAALLFAEFRTAATADERNRLAREMHDGVAQDIASLGYIIDALAARPADEQQAKALAMLRERVSKVVAEVRQSVMNLRTSIGENESLGAAISGVARHLSESSGIPIRVRLDEQPARLRPEVEAELFRITQEAINNAVKHARATAIDVRCQVYPPEAVITVTDDGVGLQTARSDSHGLKIMRERARLIGAELVVRDNASRGLTVAVSVKTPRHTARAPAGSNSTEEKR</sequence>
<evidence type="ECO:0000313" key="12">
    <source>
        <dbReference type="Proteomes" id="UP000663791"/>
    </source>
</evidence>
<dbReference type="RefSeq" id="WP_205292678.1">
    <property type="nucleotide sequence ID" value="NZ_CP074406.1"/>
</dbReference>
<name>A0A938Y8Q6_9ACTN</name>
<keyword evidence="7" id="KW-0902">Two-component regulatory system</keyword>
<keyword evidence="6 9" id="KW-1133">Transmembrane helix</keyword>
<proteinExistence type="predicted"/>
<keyword evidence="8 9" id="KW-0472">Membrane</keyword>
<comment type="caution">
    <text evidence="11">The sequence shown here is derived from an EMBL/GenBank/DDBJ whole genome shotgun (WGS) entry which is preliminary data.</text>
</comment>
<feature type="transmembrane region" description="Helical" evidence="9">
    <location>
        <begin position="102"/>
        <end position="121"/>
    </location>
</feature>
<dbReference type="PANTHER" id="PTHR24421:SF37">
    <property type="entry name" value="SENSOR HISTIDINE KINASE NARS"/>
    <property type="match status" value="1"/>
</dbReference>
<evidence type="ECO:0000259" key="10">
    <source>
        <dbReference type="SMART" id="SM00387"/>
    </source>
</evidence>
<keyword evidence="2" id="KW-1003">Cell membrane</keyword>
<evidence type="ECO:0000256" key="2">
    <source>
        <dbReference type="ARBA" id="ARBA00022475"/>
    </source>
</evidence>
<accession>A0A938Y8Q6</accession>
<comment type="subcellular location">
    <subcellularLocation>
        <location evidence="1">Cell membrane</location>
        <topology evidence="1">Multi-pass membrane protein</topology>
    </subcellularLocation>
</comment>
<reference evidence="11" key="1">
    <citation type="submission" date="2021-01" db="EMBL/GenBank/DDBJ databases">
        <title>Novel species in genus Nocardioides.</title>
        <authorList>
            <person name="Zhang G."/>
        </authorList>
    </citation>
    <scope>NUCLEOTIDE SEQUENCE</scope>
    <source>
        <strain evidence="11">Zg-536</strain>
    </source>
</reference>
<dbReference type="GO" id="GO:0000155">
    <property type="term" value="F:phosphorelay sensor kinase activity"/>
    <property type="evidence" value="ECO:0007669"/>
    <property type="project" value="InterPro"/>
</dbReference>
<feature type="domain" description="Histidine kinase/HSP90-like ATPase" evidence="10">
    <location>
        <begin position="417"/>
        <end position="508"/>
    </location>
</feature>
<evidence type="ECO:0000256" key="7">
    <source>
        <dbReference type="ARBA" id="ARBA00023012"/>
    </source>
</evidence>
<organism evidence="11 12">
    <name type="scientific">Nocardioides faecalis</name>
    <dbReference type="NCBI Taxonomy" id="2803858"/>
    <lineage>
        <taxon>Bacteria</taxon>
        <taxon>Bacillati</taxon>
        <taxon>Actinomycetota</taxon>
        <taxon>Actinomycetes</taxon>
        <taxon>Propionibacteriales</taxon>
        <taxon>Nocardioidaceae</taxon>
        <taxon>Nocardioides</taxon>
    </lineage>
</organism>
<dbReference type="Gene3D" id="1.20.5.1930">
    <property type="match status" value="1"/>
</dbReference>
<dbReference type="Proteomes" id="UP000663791">
    <property type="component" value="Unassembled WGS sequence"/>
</dbReference>
<dbReference type="SUPFAM" id="SSF55874">
    <property type="entry name" value="ATPase domain of HSP90 chaperone/DNA topoisomerase II/histidine kinase"/>
    <property type="match status" value="1"/>
</dbReference>
<dbReference type="GO" id="GO:0046983">
    <property type="term" value="F:protein dimerization activity"/>
    <property type="evidence" value="ECO:0007669"/>
    <property type="project" value="InterPro"/>
</dbReference>
<keyword evidence="3" id="KW-0808">Transferase</keyword>
<dbReference type="Gene3D" id="3.30.565.10">
    <property type="entry name" value="Histidine kinase-like ATPase, C-terminal domain"/>
    <property type="match status" value="1"/>
</dbReference>
<evidence type="ECO:0000313" key="11">
    <source>
        <dbReference type="EMBL" id="MBM9461360.1"/>
    </source>
</evidence>